<protein>
    <submittedName>
        <fullName evidence="1">Uncharacterized protein</fullName>
    </submittedName>
</protein>
<gene>
    <name evidence="1" type="ORF">DIU31_031960</name>
    <name evidence="2" type="ORF">J3L21_29050</name>
</gene>
<organism evidence="1 3">
    <name type="scientific">Mucilaginibacter rubeus</name>
    <dbReference type="NCBI Taxonomy" id="2027860"/>
    <lineage>
        <taxon>Bacteria</taxon>
        <taxon>Pseudomonadati</taxon>
        <taxon>Bacteroidota</taxon>
        <taxon>Sphingobacteriia</taxon>
        <taxon>Sphingobacteriales</taxon>
        <taxon>Sphingobacteriaceae</taxon>
        <taxon>Mucilaginibacter</taxon>
    </lineage>
</organism>
<evidence type="ECO:0000313" key="1">
    <source>
        <dbReference type="EMBL" id="QEM07897.1"/>
    </source>
</evidence>
<reference evidence="2 4" key="2">
    <citation type="submission" date="2021-03" db="EMBL/GenBank/DDBJ databases">
        <title>Mucilaginibacter strains isolated from gold and copper mining confer multi heavy-metal resistance.</title>
        <authorList>
            <person name="Li Y."/>
        </authorList>
    </citation>
    <scope>NUCLEOTIDE SEQUENCE [LARGE SCALE GENOMIC DNA]</scope>
    <source>
        <strain evidence="2 4">P2-4</strain>
    </source>
</reference>
<dbReference type="AlphaFoldDB" id="A0AAE6MM34"/>
<dbReference type="EMBL" id="CP071880">
    <property type="protein sequence ID" value="QTE49532.1"/>
    <property type="molecule type" value="Genomic_DNA"/>
</dbReference>
<name>A0AAE6MM34_9SPHI</name>
<evidence type="ECO:0000313" key="2">
    <source>
        <dbReference type="EMBL" id="QTE49532.1"/>
    </source>
</evidence>
<evidence type="ECO:0000313" key="4">
    <source>
        <dbReference type="Proteomes" id="UP000663940"/>
    </source>
</evidence>
<keyword evidence="4" id="KW-1185">Reference proteome</keyword>
<proteinExistence type="predicted"/>
<dbReference type="Proteomes" id="UP000663940">
    <property type="component" value="Chromosome"/>
</dbReference>
<reference evidence="1 3" key="1">
    <citation type="submission" date="2019-08" db="EMBL/GenBank/DDBJ databases">
        <title>Comparative genome analysis confer to the adaptation heavy metal polluted environment.</title>
        <authorList>
            <person name="Li Y."/>
        </authorList>
    </citation>
    <scope>NUCLEOTIDE SEQUENCE [LARGE SCALE GENOMIC DNA]</scope>
    <source>
        <strain evidence="1 3">P2</strain>
    </source>
</reference>
<accession>A0AAE6MM34</accession>
<dbReference type="EMBL" id="CP043451">
    <property type="protein sequence ID" value="QEM07897.1"/>
    <property type="molecule type" value="Genomic_DNA"/>
</dbReference>
<evidence type="ECO:0000313" key="3">
    <source>
        <dbReference type="Proteomes" id="UP000250557"/>
    </source>
</evidence>
<dbReference type="Proteomes" id="UP000250557">
    <property type="component" value="Chromosome"/>
</dbReference>
<dbReference type="RefSeq" id="WP_112653854.1">
    <property type="nucleotide sequence ID" value="NZ_CP043451.1"/>
</dbReference>
<sequence>MNVQANTITVINGHLTAKDKAAIKALLAAGLTIGKVGRKTYSIAENNGLYAVSYKIRDKGLVPVPGSAYRLSTYSATFKLK</sequence>